<keyword evidence="5 7" id="KW-1133">Transmembrane helix</keyword>
<keyword evidence="4 7" id="KW-0812">Transmembrane</keyword>
<reference evidence="9 10" key="1">
    <citation type="submission" date="2024-03" db="EMBL/GenBank/DDBJ databases">
        <title>Human intestinal bacterial collection.</title>
        <authorList>
            <person name="Pauvert C."/>
            <person name="Hitch T.C.A."/>
            <person name="Clavel T."/>
        </authorList>
    </citation>
    <scope>NUCLEOTIDE SEQUENCE [LARGE SCALE GENOMIC DNA]</scope>
    <source>
        <strain evidence="9 10">CLA-AP-H27</strain>
    </source>
</reference>
<dbReference type="Proteomes" id="UP001437460">
    <property type="component" value="Unassembled WGS sequence"/>
</dbReference>
<feature type="transmembrane region" description="Helical" evidence="7">
    <location>
        <begin position="291"/>
        <end position="312"/>
    </location>
</feature>
<feature type="transmembrane region" description="Helical" evidence="7">
    <location>
        <begin position="45"/>
        <end position="67"/>
    </location>
</feature>
<feature type="domain" description="Acyltransferase 3" evidence="8">
    <location>
        <begin position="13"/>
        <end position="352"/>
    </location>
</feature>
<name>A0ABV1HPC4_9FIRM</name>
<evidence type="ECO:0000259" key="8">
    <source>
        <dbReference type="Pfam" id="PF01757"/>
    </source>
</evidence>
<feature type="transmembrane region" description="Helical" evidence="7">
    <location>
        <begin position="137"/>
        <end position="157"/>
    </location>
</feature>
<comment type="subcellular location">
    <subcellularLocation>
        <location evidence="1">Cell membrane</location>
        <topology evidence="1">Multi-pass membrane protein</topology>
    </subcellularLocation>
</comment>
<keyword evidence="6 7" id="KW-0472">Membrane</keyword>
<dbReference type="RefSeq" id="WP_349229921.1">
    <property type="nucleotide sequence ID" value="NZ_JBBMFJ010000026.1"/>
</dbReference>
<dbReference type="InterPro" id="IPR002656">
    <property type="entry name" value="Acyl_transf_3_dom"/>
</dbReference>
<evidence type="ECO:0000256" key="1">
    <source>
        <dbReference type="ARBA" id="ARBA00004651"/>
    </source>
</evidence>
<evidence type="ECO:0000256" key="5">
    <source>
        <dbReference type="ARBA" id="ARBA00022989"/>
    </source>
</evidence>
<comment type="caution">
    <text evidence="9">The sequence shown here is derived from an EMBL/GenBank/DDBJ whole genome shotgun (WGS) entry which is preliminary data.</text>
</comment>
<feature type="transmembrane region" description="Helical" evidence="7">
    <location>
        <begin position="169"/>
        <end position="188"/>
    </location>
</feature>
<dbReference type="EC" id="2.3.1.-" evidence="9"/>
<evidence type="ECO:0000313" key="10">
    <source>
        <dbReference type="Proteomes" id="UP001437460"/>
    </source>
</evidence>
<dbReference type="PANTHER" id="PTHR40074:SF2">
    <property type="entry name" value="O-ACETYLTRANSFERASE WECH"/>
    <property type="match status" value="1"/>
</dbReference>
<feature type="transmembrane region" description="Helical" evidence="7">
    <location>
        <begin position="225"/>
        <end position="245"/>
    </location>
</feature>
<organism evidence="9 10">
    <name type="scientific">Ventrimonas faecis</name>
    <dbReference type="NCBI Taxonomy" id="3133170"/>
    <lineage>
        <taxon>Bacteria</taxon>
        <taxon>Bacillati</taxon>
        <taxon>Bacillota</taxon>
        <taxon>Clostridia</taxon>
        <taxon>Lachnospirales</taxon>
        <taxon>Lachnospiraceae</taxon>
        <taxon>Ventrimonas</taxon>
    </lineage>
</organism>
<gene>
    <name evidence="9" type="ORF">WMO41_11840</name>
</gene>
<proteinExistence type="inferred from homology"/>
<sequence>MSIQTKKSKRDSSVEVYRMVGCLIVVALHAWTCIFGTGIRNISGAYISSCLADGVAIFWLIAGFFLYRNFSYRRVLKRTLKTIIVPMFIVSFLSFFLINNYLLNDVFSVQIHKKEDFAILARGVLGWNNAINGLGHFWYLYVYILVMILSPVIYAFISYLEESKQREIHFCIISLLLLVWNDCSNNQFGMFGHHAFAALFPAAIEIVWGHLIYKYKEKIVKKSYIVLSLVAFLFVNGIRMLIQLSRYNTIDDSACNILYWYSSIGVISASMMAIFCFSLASNYLRKWDRALCKVASYSFGIYLIHPIVISFLEKFTILDQLAELTLRLFPHITGKLAYVMSATLIVTISSIIVCAVGTFGKNMLDNGCGFFIRRFRTKI</sequence>
<evidence type="ECO:0000256" key="4">
    <source>
        <dbReference type="ARBA" id="ARBA00022692"/>
    </source>
</evidence>
<feature type="transmembrane region" description="Helical" evidence="7">
    <location>
        <begin position="79"/>
        <end position="98"/>
    </location>
</feature>
<comment type="similarity">
    <text evidence="2">Belongs to the acyltransferase 3 family.</text>
</comment>
<accession>A0ABV1HPC4</accession>
<feature type="transmembrane region" description="Helical" evidence="7">
    <location>
        <begin position="257"/>
        <end position="279"/>
    </location>
</feature>
<protein>
    <submittedName>
        <fullName evidence="9">Acyltransferase</fullName>
        <ecNumber evidence="9">2.3.1.-</ecNumber>
    </submittedName>
</protein>
<evidence type="ECO:0000256" key="2">
    <source>
        <dbReference type="ARBA" id="ARBA00007400"/>
    </source>
</evidence>
<evidence type="ECO:0000313" key="9">
    <source>
        <dbReference type="EMBL" id="MEQ2563843.1"/>
    </source>
</evidence>
<evidence type="ECO:0000256" key="3">
    <source>
        <dbReference type="ARBA" id="ARBA00022475"/>
    </source>
</evidence>
<keyword evidence="9" id="KW-0012">Acyltransferase</keyword>
<keyword evidence="3" id="KW-1003">Cell membrane</keyword>
<feature type="transmembrane region" description="Helical" evidence="7">
    <location>
        <begin position="332"/>
        <end position="356"/>
    </location>
</feature>
<dbReference type="Pfam" id="PF01757">
    <property type="entry name" value="Acyl_transf_3"/>
    <property type="match status" value="1"/>
</dbReference>
<keyword evidence="10" id="KW-1185">Reference proteome</keyword>
<feature type="transmembrane region" description="Helical" evidence="7">
    <location>
        <begin position="20"/>
        <end position="39"/>
    </location>
</feature>
<dbReference type="PANTHER" id="PTHR40074">
    <property type="entry name" value="O-ACETYLTRANSFERASE WECH"/>
    <property type="match status" value="1"/>
</dbReference>
<dbReference type="GO" id="GO:0016746">
    <property type="term" value="F:acyltransferase activity"/>
    <property type="evidence" value="ECO:0007669"/>
    <property type="project" value="UniProtKB-KW"/>
</dbReference>
<keyword evidence="9" id="KW-0808">Transferase</keyword>
<feature type="transmembrane region" description="Helical" evidence="7">
    <location>
        <begin position="194"/>
        <end position="213"/>
    </location>
</feature>
<evidence type="ECO:0000256" key="6">
    <source>
        <dbReference type="ARBA" id="ARBA00023136"/>
    </source>
</evidence>
<evidence type="ECO:0000256" key="7">
    <source>
        <dbReference type="SAM" id="Phobius"/>
    </source>
</evidence>
<dbReference type="EMBL" id="JBBMFJ010000026">
    <property type="protein sequence ID" value="MEQ2563843.1"/>
    <property type="molecule type" value="Genomic_DNA"/>
</dbReference>